<evidence type="ECO:0000256" key="1">
    <source>
        <dbReference type="ARBA" id="ARBA00010871"/>
    </source>
</evidence>
<dbReference type="InterPro" id="IPR011761">
    <property type="entry name" value="ATP-grasp"/>
</dbReference>
<evidence type="ECO:0000313" key="6">
    <source>
        <dbReference type="Proteomes" id="UP000192578"/>
    </source>
</evidence>
<dbReference type="AlphaFoldDB" id="A0A1W0WCL1"/>
<sequence length="388" mass="42438">MDKSTAAMDAFTARSLRIRILRGDRDACDSSSHIPATLIVANEFSKASSCQYVETAFRALGFTKVSVHSVTLKNCQATLEEFVQYGLAHGNEPFLLFFTDCGLETDGFPGLTVLREMEKSSLVFTGADALFESTTVTKTNQKAMLISKGVSTAAFKAISLENVEADVAETAQRLSFPWIVKPSVSFAGVGISANSIVRSEAEAVRQINVITKELPLCRGTFVETFLLGREFTALVTGSAAAGVKTYTVAERVFRSDLTHDQRIIDFERGITQRGYRSSDDGSRKELIVPPETEAFYTSKPAPITVQLRLQQLAKDAYVAVNGSGYARIDIRSNDMENSEFFVLEVNPNPLIGENSSVGKILEYSGITAGEFMEEICQFAFNRVSPNSN</sequence>
<dbReference type="PANTHER" id="PTHR23132:SF23">
    <property type="entry name" value="D-ALANINE--D-ALANINE LIGASE B"/>
    <property type="match status" value="1"/>
</dbReference>
<comment type="similarity">
    <text evidence="1">Belongs to the D-alanine--D-alanine ligase family.</text>
</comment>
<evidence type="ECO:0000259" key="4">
    <source>
        <dbReference type="PROSITE" id="PS50975"/>
    </source>
</evidence>
<dbReference type="GO" id="GO:0008716">
    <property type="term" value="F:D-alanine-D-alanine ligase activity"/>
    <property type="evidence" value="ECO:0007669"/>
    <property type="project" value="InterPro"/>
</dbReference>
<dbReference type="InterPro" id="IPR013815">
    <property type="entry name" value="ATP_grasp_subdomain_1"/>
</dbReference>
<keyword evidence="3" id="KW-0547">Nucleotide-binding</keyword>
<feature type="domain" description="ATP-grasp" evidence="4">
    <location>
        <begin position="142"/>
        <end position="377"/>
    </location>
</feature>
<gene>
    <name evidence="5" type="ORF">BV898_12824</name>
</gene>
<reference evidence="6" key="1">
    <citation type="submission" date="2017-01" db="EMBL/GenBank/DDBJ databases">
        <title>Comparative genomics of anhydrobiosis in the tardigrade Hypsibius dujardini.</title>
        <authorList>
            <person name="Yoshida Y."/>
            <person name="Koutsovoulos G."/>
            <person name="Laetsch D."/>
            <person name="Stevens L."/>
            <person name="Kumar S."/>
            <person name="Horikawa D."/>
            <person name="Ishino K."/>
            <person name="Komine S."/>
            <person name="Tomita M."/>
            <person name="Blaxter M."/>
            <person name="Arakawa K."/>
        </authorList>
    </citation>
    <scope>NUCLEOTIDE SEQUENCE [LARGE SCALE GENOMIC DNA]</scope>
    <source>
        <strain evidence="6">Z151</strain>
    </source>
</reference>
<keyword evidence="3" id="KW-0067">ATP-binding</keyword>
<dbReference type="Gene3D" id="3.30.470.20">
    <property type="entry name" value="ATP-grasp fold, B domain"/>
    <property type="match status" value="1"/>
</dbReference>
<dbReference type="PANTHER" id="PTHR23132">
    <property type="entry name" value="D-ALANINE--D-ALANINE LIGASE"/>
    <property type="match status" value="1"/>
</dbReference>
<dbReference type="Proteomes" id="UP000192578">
    <property type="component" value="Unassembled WGS sequence"/>
</dbReference>
<evidence type="ECO:0000256" key="3">
    <source>
        <dbReference type="PROSITE-ProRule" id="PRU00409"/>
    </source>
</evidence>
<protein>
    <recommendedName>
        <fullName evidence="4">ATP-grasp domain-containing protein</fullName>
    </recommendedName>
</protein>
<keyword evidence="6" id="KW-1185">Reference proteome</keyword>
<dbReference type="PROSITE" id="PS50975">
    <property type="entry name" value="ATP_GRASP"/>
    <property type="match status" value="1"/>
</dbReference>
<dbReference type="InterPro" id="IPR011095">
    <property type="entry name" value="Dala_Dala_lig_C"/>
</dbReference>
<name>A0A1W0WCL1_HYPEX</name>
<evidence type="ECO:0000256" key="2">
    <source>
        <dbReference type="ARBA" id="ARBA00022598"/>
    </source>
</evidence>
<accession>A0A1W0WCL1</accession>
<dbReference type="EMBL" id="MTYJ01000134">
    <property type="protein sequence ID" value="OQV12902.1"/>
    <property type="molecule type" value="Genomic_DNA"/>
</dbReference>
<organism evidence="5 6">
    <name type="scientific">Hypsibius exemplaris</name>
    <name type="common">Freshwater tardigrade</name>
    <dbReference type="NCBI Taxonomy" id="2072580"/>
    <lineage>
        <taxon>Eukaryota</taxon>
        <taxon>Metazoa</taxon>
        <taxon>Ecdysozoa</taxon>
        <taxon>Tardigrada</taxon>
        <taxon>Eutardigrada</taxon>
        <taxon>Parachela</taxon>
        <taxon>Hypsibioidea</taxon>
        <taxon>Hypsibiidae</taxon>
        <taxon>Hypsibius</taxon>
    </lineage>
</organism>
<dbReference type="SUPFAM" id="SSF56059">
    <property type="entry name" value="Glutathione synthetase ATP-binding domain-like"/>
    <property type="match status" value="1"/>
</dbReference>
<dbReference type="Pfam" id="PF07478">
    <property type="entry name" value="Dala_Dala_lig_C"/>
    <property type="match status" value="1"/>
</dbReference>
<dbReference type="OrthoDB" id="7679175at2759"/>
<keyword evidence="2" id="KW-0436">Ligase</keyword>
<dbReference type="Gene3D" id="3.30.1490.20">
    <property type="entry name" value="ATP-grasp fold, A domain"/>
    <property type="match status" value="1"/>
</dbReference>
<dbReference type="GO" id="GO:0005524">
    <property type="term" value="F:ATP binding"/>
    <property type="evidence" value="ECO:0007669"/>
    <property type="project" value="UniProtKB-UniRule"/>
</dbReference>
<dbReference type="GO" id="GO:0046872">
    <property type="term" value="F:metal ion binding"/>
    <property type="evidence" value="ECO:0007669"/>
    <property type="project" value="InterPro"/>
</dbReference>
<proteinExistence type="inferred from homology"/>
<comment type="caution">
    <text evidence="5">The sequence shown here is derived from an EMBL/GenBank/DDBJ whole genome shotgun (WGS) entry which is preliminary data.</text>
</comment>
<evidence type="ECO:0000313" key="5">
    <source>
        <dbReference type="EMBL" id="OQV12902.1"/>
    </source>
</evidence>